<dbReference type="InterPro" id="IPR004710">
    <property type="entry name" value="Bilac:Na_transpt"/>
</dbReference>
<feature type="transmembrane region" description="Helical" evidence="5">
    <location>
        <begin position="259"/>
        <end position="282"/>
    </location>
</feature>
<dbReference type="InterPro" id="IPR038770">
    <property type="entry name" value="Na+/solute_symporter_sf"/>
</dbReference>
<feature type="transmembrane region" description="Helical" evidence="5">
    <location>
        <begin position="151"/>
        <end position="172"/>
    </location>
</feature>
<feature type="transmembrane region" description="Helical" evidence="5">
    <location>
        <begin position="184"/>
        <end position="204"/>
    </location>
</feature>
<evidence type="ECO:0000256" key="4">
    <source>
        <dbReference type="ARBA" id="ARBA00023136"/>
    </source>
</evidence>
<dbReference type="Gene3D" id="1.20.1530.20">
    <property type="match status" value="1"/>
</dbReference>
<dbReference type="PANTHER" id="PTHR10361:SF28">
    <property type="entry name" value="P3 PROTEIN-RELATED"/>
    <property type="match status" value="1"/>
</dbReference>
<keyword evidence="7" id="KW-1185">Reference proteome</keyword>
<accession>A0A6N9TPE7</accession>
<comment type="subcellular location">
    <subcellularLocation>
        <location evidence="1">Membrane</location>
        <topology evidence="1">Multi-pass membrane protein</topology>
    </subcellularLocation>
</comment>
<dbReference type="EMBL" id="JAAGRR010000125">
    <property type="protein sequence ID" value="NDY43152.1"/>
    <property type="molecule type" value="Genomic_DNA"/>
</dbReference>
<dbReference type="GO" id="GO:0016020">
    <property type="term" value="C:membrane"/>
    <property type="evidence" value="ECO:0007669"/>
    <property type="project" value="UniProtKB-SubCell"/>
</dbReference>
<organism evidence="6 7">
    <name type="scientific">Dissulfurirhabdus thermomarina</name>
    <dbReference type="NCBI Taxonomy" id="1765737"/>
    <lineage>
        <taxon>Bacteria</taxon>
        <taxon>Deltaproteobacteria</taxon>
        <taxon>Dissulfurirhabdaceae</taxon>
        <taxon>Dissulfurirhabdus</taxon>
    </lineage>
</organism>
<keyword evidence="2 5" id="KW-0812">Transmembrane</keyword>
<evidence type="ECO:0000256" key="2">
    <source>
        <dbReference type="ARBA" id="ARBA00022692"/>
    </source>
</evidence>
<keyword evidence="3 5" id="KW-1133">Transmembrane helix</keyword>
<feature type="transmembrane region" description="Helical" evidence="5">
    <location>
        <begin position="27"/>
        <end position="46"/>
    </location>
</feature>
<reference evidence="6 7" key="1">
    <citation type="submission" date="2020-02" db="EMBL/GenBank/DDBJ databases">
        <title>Comparative genomics of sulfur disproportionating microorganisms.</title>
        <authorList>
            <person name="Ward L.M."/>
            <person name="Bertran E."/>
            <person name="Johnston D.T."/>
        </authorList>
    </citation>
    <scope>NUCLEOTIDE SEQUENCE [LARGE SCALE GENOMIC DNA]</scope>
    <source>
        <strain evidence="6 7">DSM 100025</strain>
    </source>
</reference>
<sequence length="310" mass="31930">MLTRWFVLWVLLASAAAVRFPGAFTGIRPWIAPLLGLIMFGMGMTLEAEAFRRALRSPVPLALGVVLQFLVMPLAGFGIAAGFRLPPQISAGLVLVGACPGGTASNVMVYLSRGNVALSIAMTTCSTLLAPLVTPWLTLLYARRWLPVDPAALFLSILEVVLVPVVLGLAVKRLAPGAAARAEAWTPAVSVLAIVAIVGCVVALNAGNLRATGPLVLGAVVLHNGLGLALGYAGAWILGQDTADRRAIALEVGMQNSGLGAALAHAHFGALAALPSAVFSVWHNVSGALLAGIWRRRPAGPGEGGRADPA</sequence>
<proteinExistence type="predicted"/>
<gene>
    <name evidence="6" type="ORF">G3N55_09905</name>
</gene>
<evidence type="ECO:0000256" key="5">
    <source>
        <dbReference type="SAM" id="Phobius"/>
    </source>
</evidence>
<keyword evidence="4 5" id="KW-0472">Membrane</keyword>
<feature type="transmembrane region" description="Helical" evidence="5">
    <location>
        <begin position="216"/>
        <end position="238"/>
    </location>
</feature>
<comment type="caution">
    <text evidence="6">The sequence shown here is derived from an EMBL/GenBank/DDBJ whole genome shotgun (WGS) entry which is preliminary data.</text>
</comment>
<feature type="transmembrane region" description="Helical" evidence="5">
    <location>
        <begin position="89"/>
        <end position="109"/>
    </location>
</feature>
<dbReference type="Pfam" id="PF01758">
    <property type="entry name" value="SBF"/>
    <property type="match status" value="1"/>
</dbReference>
<evidence type="ECO:0000256" key="1">
    <source>
        <dbReference type="ARBA" id="ARBA00004141"/>
    </source>
</evidence>
<evidence type="ECO:0000313" key="7">
    <source>
        <dbReference type="Proteomes" id="UP000469346"/>
    </source>
</evidence>
<feature type="transmembrane region" description="Helical" evidence="5">
    <location>
        <begin position="116"/>
        <end position="139"/>
    </location>
</feature>
<protein>
    <submittedName>
        <fullName evidence="6">Bile acid:sodium symporter family protein</fullName>
    </submittedName>
</protein>
<feature type="transmembrane region" description="Helical" evidence="5">
    <location>
        <begin position="58"/>
        <end position="83"/>
    </location>
</feature>
<evidence type="ECO:0000256" key="3">
    <source>
        <dbReference type="ARBA" id="ARBA00022989"/>
    </source>
</evidence>
<dbReference type="PANTHER" id="PTHR10361">
    <property type="entry name" value="SODIUM-BILE ACID COTRANSPORTER"/>
    <property type="match status" value="1"/>
</dbReference>
<dbReference type="AlphaFoldDB" id="A0A6N9TPE7"/>
<dbReference type="Proteomes" id="UP000469346">
    <property type="component" value="Unassembled WGS sequence"/>
</dbReference>
<evidence type="ECO:0000313" key="6">
    <source>
        <dbReference type="EMBL" id="NDY43152.1"/>
    </source>
</evidence>
<dbReference type="InterPro" id="IPR002657">
    <property type="entry name" value="BilAc:Na_symport/Acr3"/>
</dbReference>
<name>A0A6N9TPE7_DISTH</name>